<protein>
    <submittedName>
        <fullName evidence="2">Uncharacterized protein</fullName>
    </submittedName>
</protein>
<sequence length="249" mass="27421">MRAQIEELHQRGEAIKDIKQLAMGTRASGITIVHPHDPRQVMEVRTADLSEWAKQLVQNEPGVTTRMPPKTDRFIWIDGRKRATPNPSEAPPTKQNTGPVLMTPPNRVMCGASFSVTPGRSDTDDNDEIKVIPISSGTTANRPAAQSSLPNGVVPPAPASPELECHSMETYLHVAHIPQEDKLTRARLMTHGIIHWSFFRASSEQELIGLGFPIGIARLLIEGPARLERYDHNMVVYTGGMSPSPSLFV</sequence>
<name>A0A5B0SE88_PUCGR</name>
<organism evidence="2 3">
    <name type="scientific">Puccinia graminis f. sp. tritici</name>
    <dbReference type="NCBI Taxonomy" id="56615"/>
    <lineage>
        <taxon>Eukaryota</taxon>
        <taxon>Fungi</taxon>
        <taxon>Dikarya</taxon>
        <taxon>Basidiomycota</taxon>
        <taxon>Pucciniomycotina</taxon>
        <taxon>Pucciniomycetes</taxon>
        <taxon>Pucciniales</taxon>
        <taxon>Pucciniaceae</taxon>
        <taxon>Puccinia</taxon>
    </lineage>
</organism>
<gene>
    <name evidence="2" type="ORF">PGTUg99_031262</name>
</gene>
<evidence type="ECO:0000313" key="3">
    <source>
        <dbReference type="Proteomes" id="UP000325313"/>
    </source>
</evidence>
<proteinExistence type="predicted"/>
<reference evidence="2 3" key="1">
    <citation type="submission" date="2019-05" db="EMBL/GenBank/DDBJ databases">
        <title>Emergence of the Ug99 lineage of the wheat stem rust pathogen through somatic hybridization.</title>
        <authorList>
            <person name="Li F."/>
            <person name="Upadhyaya N.M."/>
            <person name="Sperschneider J."/>
            <person name="Matny O."/>
            <person name="Nguyen-Phuc H."/>
            <person name="Mago R."/>
            <person name="Raley C."/>
            <person name="Miller M.E."/>
            <person name="Silverstein K.A.T."/>
            <person name="Henningsen E."/>
            <person name="Hirsch C.D."/>
            <person name="Visser B."/>
            <person name="Pretorius Z.A."/>
            <person name="Steffenson B.J."/>
            <person name="Schwessinger B."/>
            <person name="Dodds P.N."/>
            <person name="Figueroa M."/>
        </authorList>
    </citation>
    <scope>NUCLEOTIDE SEQUENCE [LARGE SCALE GENOMIC DNA]</scope>
    <source>
        <strain evidence="2 3">Ug99</strain>
    </source>
</reference>
<accession>A0A5B0SE88</accession>
<comment type="caution">
    <text evidence="2">The sequence shown here is derived from an EMBL/GenBank/DDBJ whole genome shotgun (WGS) entry which is preliminary data.</text>
</comment>
<feature type="region of interest" description="Disordered" evidence="1">
    <location>
        <begin position="81"/>
        <end position="105"/>
    </location>
</feature>
<evidence type="ECO:0000256" key="1">
    <source>
        <dbReference type="SAM" id="MobiDB-lite"/>
    </source>
</evidence>
<evidence type="ECO:0000313" key="2">
    <source>
        <dbReference type="EMBL" id="KAA1136426.1"/>
    </source>
</evidence>
<dbReference type="AlphaFoldDB" id="A0A5B0SE88"/>
<dbReference type="EMBL" id="VDEP01000035">
    <property type="protein sequence ID" value="KAA1136426.1"/>
    <property type="molecule type" value="Genomic_DNA"/>
</dbReference>
<dbReference type="Proteomes" id="UP000325313">
    <property type="component" value="Unassembled WGS sequence"/>
</dbReference>